<dbReference type="RefSeq" id="WP_269039008.1">
    <property type="nucleotide sequence ID" value="NZ_CP114040.1"/>
</dbReference>
<keyword evidence="2" id="KW-0732">Signal</keyword>
<name>A0ABY7HBJ7_9BACT</name>
<feature type="compositionally biased region" description="Polar residues" evidence="1">
    <location>
        <begin position="20"/>
        <end position="41"/>
    </location>
</feature>
<sequence>MSFRPILSFAALALLSACPDSSGTETDAGSSTNGGSTSDAVTTTDEPTTGSTTTDDMTPGSTTGSTTDDTTTGSMPGATRILYAVVAEGTSDVVAVRSVEIVDGVAGAPVTLLEAPEGARFGEYDLPEAGKPHAAVQSYGAGPKRLWLLDAASAHEVSLPGAYDILYVNFSADRKHLIVGGGPQDLQPGDLEFSVCEIGADGACALQVFAPSLAPMTYLSYVFDVSPADGRLLYQTRTLDDSNTEVLLGDLAGIDAALVAASADPALTPTLAPDAKTVYLRDATQQNFAVDVSADVPGPLVPLHAPLADLARPTWDPSMSHLLVWNGAGVYGDLHHVAVDGAMPGPLQTFNAGAPMHVQAKSAKFSPDGARVGYLADHETPDDTQLYVSEIADVAAPPSKINGALAPGGSVTSGFTFLADGQRMLYAARLDQFPDYHVFLARLDQPGTVMPIGPAPEHAILTVQLLPSHDGERFLYLGGLGPAVAELLLVDIAGDQPSAPLSLSSALPVGTLPTLNSAFAADDSAVFFRAAADGAAARLYMIAIAPDVGTPAAISAAGESVQRFVVLP</sequence>
<keyword evidence="4" id="KW-1185">Reference proteome</keyword>
<proteinExistence type="predicted"/>
<evidence type="ECO:0000256" key="1">
    <source>
        <dbReference type="SAM" id="MobiDB-lite"/>
    </source>
</evidence>
<feature type="region of interest" description="Disordered" evidence="1">
    <location>
        <begin position="20"/>
        <end position="74"/>
    </location>
</feature>
<protein>
    <recommendedName>
        <fullName evidence="5">WD40-like Beta Propeller Repeat</fullName>
    </recommendedName>
</protein>
<dbReference type="Gene3D" id="2.120.10.30">
    <property type="entry name" value="TolB, C-terminal domain"/>
    <property type="match status" value="1"/>
</dbReference>
<feature type="signal peptide" evidence="2">
    <location>
        <begin position="1"/>
        <end position="22"/>
    </location>
</feature>
<dbReference type="PROSITE" id="PS51257">
    <property type="entry name" value="PROKAR_LIPOPROTEIN"/>
    <property type="match status" value="1"/>
</dbReference>
<feature type="compositionally biased region" description="Low complexity" evidence="1">
    <location>
        <begin position="42"/>
        <end position="74"/>
    </location>
</feature>
<evidence type="ECO:0008006" key="5">
    <source>
        <dbReference type="Google" id="ProtNLM"/>
    </source>
</evidence>
<evidence type="ECO:0000313" key="3">
    <source>
        <dbReference type="EMBL" id="WAS96642.1"/>
    </source>
</evidence>
<evidence type="ECO:0000313" key="4">
    <source>
        <dbReference type="Proteomes" id="UP001164459"/>
    </source>
</evidence>
<gene>
    <name evidence="3" type="ORF">O0S08_10850</name>
</gene>
<feature type="chain" id="PRO_5046015575" description="WD40-like Beta Propeller Repeat" evidence="2">
    <location>
        <begin position="23"/>
        <end position="568"/>
    </location>
</feature>
<evidence type="ECO:0000256" key="2">
    <source>
        <dbReference type="SAM" id="SignalP"/>
    </source>
</evidence>
<dbReference type="InterPro" id="IPR011042">
    <property type="entry name" value="6-blade_b-propeller_TolB-like"/>
</dbReference>
<organism evidence="3 4">
    <name type="scientific">Nannocystis punicea</name>
    <dbReference type="NCBI Taxonomy" id="2995304"/>
    <lineage>
        <taxon>Bacteria</taxon>
        <taxon>Pseudomonadati</taxon>
        <taxon>Myxococcota</taxon>
        <taxon>Polyangia</taxon>
        <taxon>Nannocystales</taxon>
        <taxon>Nannocystaceae</taxon>
        <taxon>Nannocystis</taxon>
    </lineage>
</organism>
<reference evidence="3" key="1">
    <citation type="submission" date="2022-11" db="EMBL/GenBank/DDBJ databases">
        <title>Minimal conservation of predation-associated metabolite biosynthetic gene clusters underscores biosynthetic potential of Myxococcota including descriptions for ten novel species: Archangium lansinium sp. nov., Myxococcus landrumus sp. nov., Nannocystis bai.</title>
        <authorList>
            <person name="Ahearne A."/>
            <person name="Stevens C."/>
            <person name="Dowd S."/>
        </authorList>
    </citation>
    <scope>NUCLEOTIDE SEQUENCE</scope>
    <source>
        <strain evidence="3">Fl3</strain>
    </source>
</reference>
<accession>A0ABY7HBJ7</accession>
<dbReference type="EMBL" id="CP114040">
    <property type="protein sequence ID" value="WAS96642.1"/>
    <property type="molecule type" value="Genomic_DNA"/>
</dbReference>
<dbReference type="SUPFAM" id="SSF82171">
    <property type="entry name" value="DPP6 N-terminal domain-like"/>
    <property type="match status" value="1"/>
</dbReference>
<dbReference type="Proteomes" id="UP001164459">
    <property type="component" value="Chromosome"/>
</dbReference>